<dbReference type="AlphaFoldDB" id="A0A0F7TZM1"/>
<keyword evidence="2" id="KW-1185">Reference proteome</keyword>
<name>A0A0F7TZM1_PENBI</name>
<dbReference type="Proteomes" id="UP000042958">
    <property type="component" value="Unassembled WGS sequence"/>
</dbReference>
<evidence type="ECO:0000313" key="2">
    <source>
        <dbReference type="Proteomes" id="UP000042958"/>
    </source>
</evidence>
<accession>A0A0F7TZM1</accession>
<dbReference type="EMBL" id="CDHK01000014">
    <property type="protein sequence ID" value="CEJ62169.1"/>
    <property type="molecule type" value="Genomic_DNA"/>
</dbReference>
<gene>
    <name evidence="1" type="ORF">PMG11_10677</name>
</gene>
<organism evidence="1 2">
    <name type="scientific">Penicillium brasilianum</name>
    <dbReference type="NCBI Taxonomy" id="104259"/>
    <lineage>
        <taxon>Eukaryota</taxon>
        <taxon>Fungi</taxon>
        <taxon>Dikarya</taxon>
        <taxon>Ascomycota</taxon>
        <taxon>Pezizomycotina</taxon>
        <taxon>Eurotiomycetes</taxon>
        <taxon>Eurotiomycetidae</taxon>
        <taxon>Eurotiales</taxon>
        <taxon>Aspergillaceae</taxon>
        <taxon>Penicillium</taxon>
    </lineage>
</organism>
<evidence type="ECO:0000313" key="1">
    <source>
        <dbReference type="EMBL" id="CEJ62169.1"/>
    </source>
</evidence>
<protein>
    <submittedName>
        <fullName evidence="1">Uncharacterized protein</fullName>
    </submittedName>
</protein>
<reference evidence="2" key="1">
    <citation type="journal article" date="2015" name="Genome Announc.">
        <title>Draft genome sequence of the fungus Penicillium brasilianum MG11.</title>
        <authorList>
            <person name="Horn F."/>
            <person name="Linde J."/>
            <person name="Mattern D.J."/>
            <person name="Walther G."/>
            <person name="Guthke R."/>
            <person name="Brakhage A.A."/>
            <person name="Valiante V."/>
        </authorList>
    </citation>
    <scope>NUCLEOTIDE SEQUENCE [LARGE SCALE GENOMIC DNA]</scope>
    <source>
        <strain evidence="2">MG11</strain>
    </source>
</reference>
<sequence>MGRLSRFLDAMDQYGKVIEEFLNVTDVLAFVWMRAYEVSITANTFSEAFSKLLETYQVIGESLPLLEKCQGLLENTPYVRQALESIFNDILEFHEYALCYFQKPSK</sequence>
<dbReference type="OrthoDB" id="21416at2759"/>
<proteinExistence type="predicted"/>